<keyword evidence="13" id="KW-1185">Reference proteome</keyword>
<comment type="similarity">
    <text evidence="4">Belongs to the IWR1/SLC7A6OS family.</text>
</comment>
<dbReference type="AlphaFoldDB" id="A0A4P9XEI2"/>
<keyword evidence="9" id="KW-0539">Nucleus</keyword>
<accession>A0A4P9XEI2</accession>
<dbReference type="GO" id="GO:0015031">
    <property type="term" value="P:protein transport"/>
    <property type="evidence" value="ECO:0007669"/>
    <property type="project" value="UniProtKB-KW"/>
</dbReference>
<organism evidence="12 13">
    <name type="scientific">Caulochytrium protostelioides</name>
    <dbReference type="NCBI Taxonomy" id="1555241"/>
    <lineage>
        <taxon>Eukaryota</taxon>
        <taxon>Fungi</taxon>
        <taxon>Fungi incertae sedis</taxon>
        <taxon>Chytridiomycota</taxon>
        <taxon>Chytridiomycota incertae sedis</taxon>
        <taxon>Chytridiomycetes</taxon>
        <taxon>Caulochytriales</taxon>
        <taxon>Caulochytriaceae</taxon>
        <taxon>Caulochytrium</taxon>
    </lineage>
</organism>
<dbReference type="Proteomes" id="UP000274922">
    <property type="component" value="Unassembled WGS sequence"/>
</dbReference>
<feature type="domain" description="Transcription factor Iwr1" evidence="11">
    <location>
        <begin position="287"/>
        <end position="353"/>
    </location>
</feature>
<evidence type="ECO:0000256" key="4">
    <source>
        <dbReference type="ARBA" id="ARBA00010218"/>
    </source>
</evidence>
<comment type="subcellular location">
    <subcellularLocation>
        <location evidence="3">Cytoplasm</location>
    </subcellularLocation>
    <subcellularLocation>
        <location evidence="2">Nucleus</location>
    </subcellularLocation>
</comment>
<evidence type="ECO:0000256" key="8">
    <source>
        <dbReference type="ARBA" id="ARBA00022927"/>
    </source>
</evidence>
<comment type="function">
    <text evidence="1">Directs RNA polymerase II nuclear import.</text>
</comment>
<dbReference type="STRING" id="1555241.A0A4P9XEI2"/>
<dbReference type="PANTHER" id="PTHR31196:SF2">
    <property type="entry name" value="RNA POLYMERASE II NUCLEAR LOCALIZATION PROTEIN SLC7A6OS-RELATED"/>
    <property type="match status" value="1"/>
</dbReference>
<dbReference type="InterPro" id="IPR013883">
    <property type="entry name" value="TF_Iwr1_dom"/>
</dbReference>
<protein>
    <recommendedName>
        <fullName evidence="5">Probable RNA polymerase II nuclear localization protein SLC7A6OS</fullName>
    </recommendedName>
</protein>
<evidence type="ECO:0000259" key="11">
    <source>
        <dbReference type="Pfam" id="PF08574"/>
    </source>
</evidence>
<dbReference type="GO" id="GO:0005737">
    <property type="term" value="C:cytoplasm"/>
    <property type="evidence" value="ECO:0007669"/>
    <property type="project" value="UniProtKB-SubCell"/>
</dbReference>
<evidence type="ECO:0000256" key="5">
    <source>
        <dbReference type="ARBA" id="ARBA00017036"/>
    </source>
</evidence>
<dbReference type="GO" id="GO:0005634">
    <property type="term" value="C:nucleus"/>
    <property type="evidence" value="ECO:0007669"/>
    <property type="project" value="UniProtKB-SubCell"/>
</dbReference>
<name>A0A4P9XEI2_9FUNG</name>
<evidence type="ECO:0000313" key="13">
    <source>
        <dbReference type="Proteomes" id="UP000274922"/>
    </source>
</evidence>
<evidence type="ECO:0000256" key="7">
    <source>
        <dbReference type="ARBA" id="ARBA00022490"/>
    </source>
</evidence>
<feature type="region of interest" description="Disordered" evidence="10">
    <location>
        <begin position="210"/>
        <end position="234"/>
    </location>
</feature>
<evidence type="ECO:0000313" key="12">
    <source>
        <dbReference type="EMBL" id="RKP03953.1"/>
    </source>
</evidence>
<evidence type="ECO:0000256" key="6">
    <source>
        <dbReference type="ARBA" id="ARBA00022448"/>
    </source>
</evidence>
<dbReference type="EMBL" id="ML014115">
    <property type="protein sequence ID" value="RKP03953.1"/>
    <property type="molecule type" value="Genomic_DNA"/>
</dbReference>
<evidence type="ECO:0000256" key="10">
    <source>
        <dbReference type="SAM" id="MobiDB-lite"/>
    </source>
</evidence>
<evidence type="ECO:0000256" key="3">
    <source>
        <dbReference type="ARBA" id="ARBA00004496"/>
    </source>
</evidence>
<dbReference type="InterPro" id="IPR040218">
    <property type="entry name" value="SLC7A6OS"/>
</dbReference>
<dbReference type="GO" id="GO:0032502">
    <property type="term" value="P:developmental process"/>
    <property type="evidence" value="ECO:0007669"/>
    <property type="project" value="TreeGrafter"/>
</dbReference>
<keyword evidence="7" id="KW-0963">Cytoplasm</keyword>
<keyword evidence="8" id="KW-0653">Protein transport</keyword>
<proteinExistence type="inferred from homology"/>
<feature type="region of interest" description="Disordered" evidence="10">
    <location>
        <begin position="327"/>
        <end position="359"/>
    </location>
</feature>
<dbReference type="PANTHER" id="PTHR31196">
    <property type="entry name" value="RNA POLYMERASE II NUCLEAR LOCALIZATION PROTEIN SLC7A6OS-RELATED"/>
    <property type="match status" value="1"/>
</dbReference>
<feature type="compositionally biased region" description="Basic and acidic residues" evidence="10">
    <location>
        <begin position="258"/>
        <end position="270"/>
    </location>
</feature>
<dbReference type="OrthoDB" id="6255506at2759"/>
<feature type="region of interest" description="Disordered" evidence="10">
    <location>
        <begin position="258"/>
        <end position="279"/>
    </location>
</feature>
<gene>
    <name evidence="12" type="ORF">CXG81DRAFT_16528</name>
</gene>
<evidence type="ECO:0000256" key="9">
    <source>
        <dbReference type="ARBA" id="ARBA00023242"/>
    </source>
</evidence>
<sequence length="436" mass="46241">MDGLRSSKRNLTVLRVKRKAGEDPVDALVISGLTGSKRARLGPNGGASTIPTGAANAGTNPAIDLRVFRLATSVTHRDAGMWHRDVKTVQSGRQRAIIAPSAPPKITPQQDLNRIRERTRQARFHVVSQERDRAHQLQVIDVAADNDADTDAAVAAAVDPEQANADADAAGAAVAASVASASGAPRAIQPTPITVPVAYGAVPGLTSTSAAVPAAPRGQAQPQRHPETAGAAPASQAEALMMSLMPMVNDYLRIHDPDELEANRRPEPERAGSTTPMEEVAPTGSVQWVYDVYIQDTIGNVADLQRIEGIELAPEHAVIFMDDASDSEAGAHDEGDSDSNAESYAANSYPEDEDGEEAFNLSEAESDYRDEAYGDAYRGHRNDFVTAPSATAMGQFDDEDPNARALASFAAQSEAYTAWRDAPEFDATSSDDAMSD</sequence>
<dbReference type="Pfam" id="PF08574">
    <property type="entry name" value="Iwr1"/>
    <property type="match status" value="1"/>
</dbReference>
<evidence type="ECO:0000256" key="2">
    <source>
        <dbReference type="ARBA" id="ARBA00004123"/>
    </source>
</evidence>
<evidence type="ECO:0000256" key="1">
    <source>
        <dbReference type="ARBA" id="ARBA00003202"/>
    </source>
</evidence>
<keyword evidence="6" id="KW-0813">Transport</keyword>
<reference evidence="13" key="1">
    <citation type="journal article" date="2018" name="Nat. Microbiol.">
        <title>Leveraging single-cell genomics to expand the fungal tree of life.</title>
        <authorList>
            <person name="Ahrendt S.R."/>
            <person name="Quandt C.A."/>
            <person name="Ciobanu D."/>
            <person name="Clum A."/>
            <person name="Salamov A."/>
            <person name="Andreopoulos B."/>
            <person name="Cheng J.F."/>
            <person name="Woyke T."/>
            <person name="Pelin A."/>
            <person name="Henrissat B."/>
            <person name="Reynolds N.K."/>
            <person name="Benny G.L."/>
            <person name="Smith M.E."/>
            <person name="James T.Y."/>
            <person name="Grigoriev I.V."/>
        </authorList>
    </citation>
    <scope>NUCLEOTIDE SEQUENCE [LARGE SCALE GENOMIC DNA]</scope>
    <source>
        <strain evidence="13">ATCC 52028</strain>
    </source>
</reference>